<evidence type="ECO:0000259" key="2">
    <source>
        <dbReference type="Pfam" id="PF26011"/>
    </source>
</evidence>
<feature type="transmembrane region" description="Helical" evidence="1">
    <location>
        <begin position="9"/>
        <end position="26"/>
    </location>
</feature>
<evidence type="ECO:0000313" key="5">
    <source>
        <dbReference type="Proteomes" id="UP000187404"/>
    </source>
</evidence>
<protein>
    <recommendedName>
        <fullName evidence="6">Membrane fusion protein</fullName>
    </recommendedName>
</protein>
<dbReference type="EMBL" id="MJIE01000001">
    <property type="protein sequence ID" value="OLR55411.1"/>
    <property type="molecule type" value="Genomic_DNA"/>
</dbReference>
<dbReference type="PROSITE" id="PS50890">
    <property type="entry name" value="PUA"/>
    <property type="match status" value="1"/>
</dbReference>
<evidence type="ECO:0000256" key="1">
    <source>
        <dbReference type="SAM" id="Phobius"/>
    </source>
</evidence>
<dbReference type="STRING" id="1261640.BHK98_04630"/>
<feature type="domain" description="RND related barrel-sandwich hybrid" evidence="3">
    <location>
        <begin position="58"/>
        <end position="176"/>
    </location>
</feature>
<dbReference type="AlphaFoldDB" id="A0A1Q9JH10"/>
<feature type="domain" description="RND related beta-barrel" evidence="2">
    <location>
        <begin position="180"/>
        <end position="250"/>
    </location>
</feature>
<name>A0A1Q9JH10_9FIRM</name>
<dbReference type="Pfam" id="PF26018">
    <property type="entry name" value="BSH_RND_rel"/>
    <property type="match status" value="1"/>
</dbReference>
<reference evidence="4 5" key="1">
    <citation type="journal article" date="2016" name="Appl. Environ. Microbiol.">
        <title>Function and Phylogeny of Bacterial Butyryl Coenzyme A:Acetate Transferases and Their Diversity in the Proximal Colon of Swine.</title>
        <authorList>
            <person name="Trachsel J."/>
            <person name="Bayles D.O."/>
            <person name="Looft T."/>
            <person name="Levine U.Y."/>
            <person name="Allen H.K."/>
        </authorList>
    </citation>
    <scope>NUCLEOTIDE SEQUENCE [LARGE SCALE GENOMIC DNA]</scope>
    <source>
        <strain evidence="4 5">68-3-10</strain>
    </source>
</reference>
<evidence type="ECO:0008006" key="6">
    <source>
        <dbReference type="Google" id="ProtNLM"/>
    </source>
</evidence>
<evidence type="ECO:0000259" key="3">
    <source>
        <dbReference type="Pfam" id="PF26018"/>
    </source>
</evidence>
<gene>
    <name evidence="4" type="ORF">BHK98_04630</name>
</gene>
<keyword evidence="1" id="KW-1133">Transmembrane helix</keyword>
<comment type="caution">
    <text evidence="4">The sequence shown here is derived from an EMBL/GenBank/DDBJ whole genome shotgun (WGS) entry which is preliminary data.</text>
</comment>
<dbReference type="InterPro" id="IPR058729">
    <property type="entry name" value="Beta-barrel_RND-rel"/>
</dbReference>
<dbReference type="Proteomes" id="UP000187404">
    <property type="component" value="Unassembled WGS sequence"/>
</dbReference>
<sequence>MKGIKGKPILLFILVLAALYCVIYVIPTLTGALRSSYTVEYGELQISDETDGYIVRNEKVYFAGAGGEENRYISAGRLIRKGTKVMTLTGSNDSREQRRYRRIRENIGKAGITTGSFAAQAEGVVSYYADGYEAEFTPSAIDKKKYDDFRELGKAESIDLARSEVAKGDPVFKIVDRSGWYLVCYVPLENRSRYKTGERYTLVLNQKTEIYGKVTGVTREGSRLKLVIRTDYYYKSFASVRTVPVKIITSDATGLVIYNSSITKKNGKKGVYVRQNSGKYKFTPIQVITTDGKKSVISSSSFYDSGGNAVSTVQNYDEVLRRA</sequence>
<keyword evidence="5" id="KW-1185">Reference proteome</keyword>
<dbReference type="Pfam" id="PF26011">
    <property type="entry name" value="Beta-barrel_RND_rel"/>
    <property type="match status" value="1"/>
</dbReference>
<proteinExistence type="predicted"/>
<organism evidence="4 5">
    <name type="scientific">Hornefia porci</name>
    <dbReference type="NCBI Taxonomy" id="2652292"/>
    <lineage>
        <taxon>Bacteria</taxon>
        <taxon>Bacillati</taxon>
        <taxon>Bacillota</taxon>
        <taxon>Clostridia</taxon>
        <taxon>Peptostreptococcales</taxon>
        <taxon>Anaerovoracaceae</taxon>
        <taxon>Hornefia</taxon>
    </lineage>
</organism>
<evidence type="ECO:0000313" key="4">
    <source>
        <dbReference type="EMBL" id="OLR55411.1"/>
    </source>
</evidence>
<keyword evidence="1" id="KW-0812">Transmembrane</keyword>
<dbReference type="OrthoDB" id="1834786at2"/>
<dbReference type="RefSeq" id="WP_075712406.1">
    <property type="nucleotide sequence ID" value="NZ_MJIE01000001.1"/>
</dbReference>
<dbReference type="InterPro" id="IPR058709">
    <property type="entry name" value="BSH_RND-rel"/>
</dbReference>
<accession>A0A1Q9JH10</accession>
<keyword evidence="1" id="KW-0472">Membrane</keyword>